<dbReference type="eggNOG" id="arCOG03916">
    <property type="taxonomic scope" value="Archaea"/>
</dbReference>
<feature type="transmembrane region" description="Helical" evidence="1">
    <location>
        <begin position="83"/>
        <end position="108"/>
    </location>
</feature>
<evidence type="ECO:0000313" key="2">
    <source>
        <dbReference type="EMBL" id="EMA37629.1"/>
    </source>
</evidence>
<dbReference type="RefSeq" id="WP_007694057.1">
    <property type="nucleotide sequence ID" value="NZ_AJRK01000436.1"/>
</dbReference>
<evidence type="ECO:0000256" key="1">
    <source>
        <dbReference type="SAM" id="Phobius"/>
    </source>
</evidence>
<proteinExistence type="predicted"/>
<dbReference type="Proteomes" id="UP000011566">
    <property type="component" value="Unassembled WGS sequence"/>
</dbReference>
<name>M0LZ50_9EURY</name>
<dbReference type="AlphaFoldDB" id="M0LZ50"/>
<keyword evidence="1" id="KW-0472">Membrane</keyword>
<keyword evidence="3" id="KW-1185">Reference proteome</keyword>
<evidence type="ECO:0000313" key="3">
    <source>
        <dbReference type="Proteomes" id="UP000011566"/>
    </source>
</evidence>
<keyword evidence="1" id="KW-1133">Transmembrane helix</keyword>
<feature type="transmembrane region" description="Helical" evidence="1">
    <location>
        <begin position="16"/>
        <end position="36"/>
    </location>
</feature>
<dbReference type="EMBL" id="AOMB01000033">
    <property type="protein sequence ID" value="EMA37629.1"/>
    <property type="molecule type" value="Genomic_DNA"/>
</dbReference>
<gene>
    <name evidence="2" type="ORF">C447_11675</name>
</gene>
<accession>M0LZ50</accession>
<keyword evidence="1" id="KW-0812">Transmembrane</keyword>
<reference evidence="2 3" key="1">
    <citation type="journal article" date="2014" name="PLoS Genet.">
        <title>Phylogenetically driven sequencing of extremely halophilic archaea reveals strategies for static and dynamic osmo-response.</title>
        <authorList>
            <person name="Becker E.A."/>
            <person name="Seitzer P.M."/>
            <person name="Tritt A."/>
            <person name="Larsen D."/>
            <person name="Krusor M."/>
            <person name="Yao A.I."/>
            <person name="Wu D."/>
            <person name="Madern D."/>
            <person name="Eisen J.A."/>
            <person name="Darling A.E."/>
            <person name="Facciotti M.T."/>
        </authorList>
    </citation>
    <scope>NUCLEOTIDE SEQUENCE [LARGE SCALE GENOMIC DNA]</scope>
    <source>
        <strain evidence="2 3">100A6</strain>
    </source>
</reference>
<dbReference type="OrthoDB" id="210492at2157"/>
<organism evidence="2 3">
    <name type="scientific">Halococcus hamelinensis 100A6</name>
    <dbReference type="NCBI Taxonomy" id="1132509"/>
    <lineage>
        <taxon>Archaea</taxon>
        <taxon>Methanobacteriati</taxon>
        <taxon>Methanobacteriota</taxon>
        <taxon>Stenosarchaea group</taxon>
        <taxon>Halobacteria</taxon>
        <taxon>Halobacteriales</taxon>
        <taxon>Halococcaceae</taxon>
        <taxon>Halococcus</taxon>
    </lineage>
</organism>
<feature type="transmembrane region" description="Helical" evidence="1">
    <location>
        <begin position="48"/>
        <end position="71"/>
    </location>
</feature>
<dbReference type="PATRIC" id="fig|1132509.6.peg.2655"/>
<comment type="caution">
    <text evidence="2">The sequence shown here is derived from an EMBL/GenBank/DDBJ whole genome shotgun (WGS) entry which is preliminary data.</text>
</comment>
<sequence length="115" mass="12425">MIDPLVQIGTQNGEPISIALTLTASVLGIAVGYIAFRGYWRNRSLPMLFVATGFFFTFWTPVVLLAGFVLAGELSQFGPGIRVTVNAAFGIAGKVSEIIGLVFILYGLRMPLDRD</sequence>
<protein>
    <submittedName>
        <fullName evidence="2">Uncharacterized protein</fullName>
    </submittedName>
</protein>